<comment type="caution">
    <text evidence="3">The sequence shown here is derived from an EMBL/GenBank/DDBJ whole genome shotgun (WGS) entry which is preliminary data.</text>
</comment>
<dbReference type="PANTHER" id="PTHR47032">
    <property type="entry name" value="UDP-D-XYLOSE:L-FUCOSE ALPHA-1,3-D-XYLOSYLTRANSFERASE-RELATED"/>
    <property type="match status" value="1"/>
</dbReference>
<proteinExistence type="predicted"/>
<dbReference type="Pfam" id="PF03407">
    <property type="entry name" value="Nucleotid_trans"/>
    <property type="match status" value="1"/>
</dbReference>
<dbReference type="GO" id="GO:0016757">
    <property type="term" value="F:glycosyltransferase activity"/>
    <property type="evidence" value="ECO:0007669"/>
    <property type="project" value="TreeGrafter"/>
</dbReference>
<dbReference type="InterPro" id="IPR005069">
    <property type="entry name" value="Nucl-diP-sugar_transferase"/>
</dbReference>
<protein>
    <recommendedName>
        <fullName evidence="2">Nucleotide-diphospho-sugar transferase domain-containing protein</fullName>
    </recommendedName>
</protein>
<reference evidence="3" key="1">
    <citation type="journal article" date="2020" name="bioRxiv">
        <title>Comparative genomics of Chlamydomonas.</title>
        <authorList>
            <person name="Craig R.J."/>
            <person name="Hasan A.R."/>
            <person name="Ness R.W."/>
            <person name="Keightley P.D."/>
        </authorList>
    </citation>
    <scope>NUCLEOTIDE SEQUENCE</scope>
    <source>
        <strain evidence="3">CCAP 11/70</strain>
    </source>
</reference>
<organism evidence="3 4">
    <name type="scientific">Edaphochlamys debaryana</name>
    <dbReference type="NCBI Taxonomy" id="47281"/>
    <lineage>
        <taxon>Eukaryota</taxon>
        <taxon>Viridiplantae</taxon>
        <taxon>Chlorophyta</taxon>
        <taxon>core chlorophytes</taxon>
        <taxon>Chlorophyceae</taxon>
        <taxon>CS clade</taxon>
        <taxon>Chlamydomonadales</taxon>
        <taxon>Chlamydomonadales incertae sedis</taxon>
        <taxon>Edaphochlamys</taxon>
    </lineage>
</organism>
<evidence type="ECO:0000259" key="2">
    <source>
        <dbReference type="Pfam" id="PF03407"/>
    </source>
</evidence>
<name>A0A836BWD6_9CHLO</name>
<evidence type="ECO:0000256" key="1">
    <source>
        <dbReference type="SAM" id="MobiDB-lite"/>
    </source>
</evidence>
<evidence type="ECO:0000313" key="4">
    <source>
        <dbReference type="Proteomes" id="UP000612055"/>
    </source>
</evidence>
<feature type="compositionally biased region" description="Basic and acidic residues" evidence="1">
    <location>
        <begin position="188"/>
        <end position="198"/>
    </location>
</feature>
<dbReference type="OrthoDB" id="523104at2759"/>
<keyword evidence="4" id="KW-1185">Reference proteome</keyword>
<dbReference type="EMBL" id="JAEHOE010000054">
    <property type="protein sequence ID" value="KAG2491365.1"/>
    <property type="molecule type" value="Genomic_DNA"/>
</dbReference>
<feature type="compositionally biased region" description="Basic residues" evidence="1">
    <location>
        <begin position="216"/>
        <end position="225"/>
    </location>
</feature>
<sequence>MWSLFLESLHNITFTGADGKQDRLSSHLVAVVMAPPNANADACQRASGHRGVRCAPMHSSWFQQEIYFKSPAWAALSYAKISSLLAALSLGVDVLFLDSDQVFFKNPLPYLLARDADVLVTGDCWARDDTVPLGQLPPYPNNIGFVYARSKPMSVRMAANWLATLVLQARSSGGGGGRKKGGGEDSQEDRAGGDRETDGGEAGEEDAEGEGEGGRRSLKGRSKKKKKKKYDQGTFKLFFEELHESLGEETVKYLSISMLSGDVFPHACSGPCGCNTTGLEPGAKAVQRSERRADGTCDPQLMRTWYHFHKPCDTDPASKVAFLRELLHMYQRLVGPVNALSEPVRVIGGT</sequence>
<dbReference type="Proteomes" id="UP000612055">
    <property type="component" value="Unassembled WGS sequence"/>
</dbReference>
<dbReference type="PANTHER" id="PTHR47032:SF1">
    <property type="entry name" value="UDP-D-XYLOSE:L-FUCOSE ALPHA-1,3-D-XYLOSYLTRANSFERASE-RELATED"/>
    <property type="match status" value="1"/>
</dbReference>
<accession>A0A836BWD6</accession>
<dbReference type="GO" id="GO:0005794">
    <property type="term" value="C:Golgi apparatus"/>
    <property type="evidence" value="ECO:0007669"/>
    <property type="project" value="TreeGrafter"/>
</dbReference>
<evidence type="ECO:0000313" key="3">
    <source>
        <dbReference type="EMBL" id="KAG2491365.1"/>
    </source>
</evidence>
<dbReference type="AlphaFoldDB" id="A0A836BWD6"/>
<feature type="region of interest" description="Disordered" evidence="1">
    <location>
        <begin position="172"/>
        <end position="225"/>
    </location>
</feature>
<feature type="compositionally biased region" description="Acidic residues" evidence="1">
    <location>
        <begin position="199"/>
        <end position="211"/>
    </location>
</feature>
<gene>
    <name evidence="3" type="ORF">HYH03_010364</name>
</gene>
<feature type="domain" description="Nucleotide-diphospho-sugar transferase" evidence="2">
    <location>
        <begin position="48"/>
        <end position="165"/>
    </location>
</feature>
<dbReference type="InterPro" id="IPR052636">
    <property type="entry name" value="UDP-D-xylose:L-fucose_XylT"/>
</dbReference>